<organism evidence="4 5">
    <name type="scientific">Tegillarca granosa</name>
    <name type="common">Malaysian cockle</name>
    <name type="synonym">Anadara granosa</name>
    <dbReference type="NCBI Taxonomy" id="220873"/>
    <lineage>
        <taxon>Eukaryota</taxon>
        <taxon>Metazoa</taxon>
        <taxon>Spiralia</taxon>
        <taxon>Lophotrochozoa</taxon>
        <taxon>Mollusca</taxon>
        <taxon>Bivalvia</taxon>
        <taxon>Autobranchia</taxon>
        <taxon>Pteriomorphia</taxon>
        <taxon>Arcoida</taxon>
        <taxon>Arcoidea</taxon>
        <taxon>Arcidae</taxon>
        <taxon>Tegillarca</taxon>
    </lineage>
</organism>
<dbReference type="Proteomes" id="UP001217089">
    <property type="component" value="Unassembled WGS sequence"/>
</dbReference>
<comment type="caution">
    <text evidence="4">The sequence shown here is derived from an EMBL/GenBank/DDBJ whole genome shotgun (WGS) entry which is preliminary data.</text>
</comment>
<evidence type="ECO:0000259" key="3">
    <source>
        <dbReference type="Pfam" id="PF13359"/>
    </source>
</evidence>
<reference evidence="4 5" key="1">
    <citation type="submission" date="2022-12" db="EMBL/GenBank/DDBJ databases">
        <title>Chromosome-level genome of Tegillarca granosa.</title>
        <authorList>
            <person name="Kim J."/>
        </authorList>
    </citation>
    <scope>NUCLEOTIDE SEQUENCE [LARGE SCALE GENOMIC DNA]</scope>
    <source>
        <strain evidence="4">Teg-2019</strain>
        <tissue evidence="4">Adductor muscle</tissue>
    </source>
</reference>
<gene>
    <name evidence="4" type="ORF">KUTeg_012165</name>
</gene>
<dbReference type="Pfam" id="PF13359">
    <property type="entry name" value="DDE_Tnp_4"/>
    <property type="match status" value="1"/>
</dbReference>
<evidence type="ECO:0000313" key="5">
    <source>
        <dbReference type="Proteomes" id="UP001217089"/>
    </source>
</evidence>
<feature type="domain" description="DDE Tnp4" evidence="3">
    <location>
        <begin position="149"/>
        <end position="222"/>
    </location>
</feature>
<keyword evidence="5" id="KW-1185">Reference proteome</keyword>
<name>A0ABQ9F2A5_TEGGR</name>
<dbReference type="InterPro" id="IPR027806">
    <property type="entry name" value="HARBI1_dom"/>
</dbReference>
<protein>
    <recommendedName>
        <fullName evidence="3">DDE Tnp4 domain-containing protein</fullName>
    </recommendedName>
</protein>
<keyword evidence="2" id="KW-0479">Metal-binding</keyword>
<sequence length="224" mass="25717">MADKLTVKGNKIAGVLSIYQMVENVVELDLESQPTDDIYPLLSLTATDMDIQRDTRPKIEGFVERVVPKMTVSGFRRHFRVAPDVYRHLLDKFLYDLTKVQHGGYAQVSVEKQFLVFLWYVANQDSQREIALIFGIGEWAVNNIVRNLIVDDTLIINNAYTGWPGSVHDARVLRNSQFYDDAAQRKNVSRGNYILADAAYPLKRWIMTPYKDNGHLTPQQKKVQ</sequence>
<dbReference type="EMBL" id="JARBDR010000640">
    <property type="protein sequence ID" value="KAJ8310300.1"/>
    <property type="molecule type" value="Genomic_DNA"/>
</dbReference>
<proteinExistence type="predicted"/>
<comment type="cofactor">
    <cofactor evidence="1">
        <name>a divalent metal cation</name>
        <dbReference type="ChEBI" id="CHEBI:60240"/>
    </cofactor>
</comment>
<evidence type="ECO:0000256" key="1">
    <source>
        <dbReference type="ARBA" id="ARBA00001968"/>
    </source>
</evidence>
<evidence type="ECO:0000256" key="2">
    <source>
        <dbReference type="ARBA" id="ARBA00022723"/>
    </source>
</evidence>
<evidence type="ECO:0000313" key="4">
    <source>
        <dbReference type="EMBL" id="KAJ8310300.1"/>
    </source>
</evidence>
<accession>A0ABQ9F2A5</accession>